<name>A0A5B9VTK3_9BACT</name>
<accession>A0A5B9VTK3</accession>
<keyword evidence="4" id="KW-0560">Oxidoreductase</keyword>
<evidence type="ECO:0000256" key="1">
    <source>
        <dbReference type="ARBA" id="ARBA00009308"/>
    </source>
</evidence>
<feature type="domain" description="VOC" evidence="3">
    <location>
        <begin position="6"/>
        <end position="134"/>
    </location>
</feature>
<dbReference type="AlphaFoldDB" id="A0A5B9VTK3"/>
<dbReference type="GO" id="GO:0046491">
    <property type="term" value="P:L-methylmalonyl-CoA metabolic process"/>
    <property type="evidence" value="ECO:0007669"/>
    <property type="project" value="TreeGrafter"/>
</dbReference>
<dbReference type="OrthoDB" id="9788468at2"/>
<organism evidence="4 5">
    <name type="scientific">Aquisphaera giovannonii</name>
    <dbReference type="NCBI Taxonomy" id="406548"/>
    <lineage>
        <taxon>Bacteria</taxon>
        <taxon>Pseudomonadati</taxon>
        <taxon>Planctomycetota</taxon>
        <taxon>Planctomycetia</taxon>
        <taxon>Isosphaerales</taxon>
        <taxon>Isosphaeraceae</taxon>
        <taxon>Aquisphaera</taxon>
    </lineage>
</organism>
<dbReference type="KEGG" id="agv:OJF2_03110"/>
<dbReference type="GO" id="GO:0051213">
    <property type="term" value="F:dioxygenase activity"/>
    <property type="evidence" value="ECO:0007669"/>
    <property type="project" value="UniProtKB-KW"/>
</dbReference>
<gene>
    <name evidence="4" type="ORF">OJF2_03110</name>
</gene>
<keyword evidence="4" id="KW-0223">Dioxygenase</keyword>
<dbReference type="PANTHER" id="PTHR43048:SF3">
    <property type="entry name" value="METHYLMALONYL-COA EPIMERASE, MITOCHONDRIAL"/>
    <property type="match status" value="1"/>
</dbReference>
<keyword evidence="2" id="KW-0479">Metal-binding</keyword>
<dbReference type="Pfam" id="PF13669">
    <property type="entry name" value="Glyoxalase_4"/>
    <property type="match status" value="1"/>
</dbReference>
<dbReference type="SUPFAM" id="SSF54593">
    <property type="entry name" value="Glyoxalase/Bleomycin resistance protein/Dihydroxybiphenyl dioxygenase"/>
    <property type="match status" value="1"/>
</dbReference>
<comment type="similarity">
    <text evidence="1">Belongs to the methylmalonyl-CoA epimerase family.</text>
</comment>
<dbReference type="GO" id="GO:0004493">
    <property type="term" value="F:methylmalonyl-CoA epimerase activity"/>
    <property type="evidence" value="ECO:0007669"/>
    <property type="project" value="TreeGrafter"/>
</dbReference>
<dbReference type="InterPro" id="IPR051785">
    <property type="entry name" value="MMCE/EMCE_epimerase"/>
</dbReference>
<dbReference type="Proteomes" id="UP000324233">
    <property type="component" value="Chromosome"/>
</dbReference>
<dbReference type="EMBL" id="CP042997">
    <property type="protein sequence ID" value="QEH31846.1"/>
    <property type="molecule type" value="Genomic_DNA"/>
</dbReference>
<dbReference type="InterPro" id="IPR029068">
    <property type="entry name" value="Glyas_Bleomycin-R_OHBP_Dase"/>
</dbReference>
<dbReference type="Gene3D" id="3.10.180.10">
    <property type="entry name" value="2,3-Dihydroxybiphenyl 1,2-Dioxygenase, domain 1"/>
    <property type="match status" value="1"/>
</dbReference>
<dbReference type="InterPro" id="IPR017515">
    <property type="entry name" value="MeMalonyl-CoA_epimerase"/>
</dbReference>
<dbReference type="PROSITE" id="PS51819">
    <property type="entry name" value="VOC"/>
    <property type="match status" value="1"/>
</dbReference>
<keyword evidence="5" id="KW-1185">Reference proteome</keyword>
<evidence type="ECO:0000259" key="3">
    <source>
        <dbReference type="PROSITE" id="PS51819"/>
    </source>
</evidence>
<dbReference type="GO" id="GO:0046872">
    <property type="term" value="F:metal ion binding"/>
    <property type="evidence" value="ECO:0007669"/>
    <property type="project" value="UniProtKB-KW"/>
</dbReference>
<dbReference type="RefSeq" id="WP_148590608.1">
    <property type="nucleotide sequence ID" value="NZ_CP042997.1"/>
</dbReference>
<reference evidence="4 5" key="1">
    <citation type="submission" date="2019-08" db="EMBL/GenBank/DDBJ databases">
        <title>Deep-cultivation of Planctomycetes and their phenomic and genomic characterization uncovers novel biology.</title>
        <authorList>
            <person name="Wiegand S."/>
            <person name="Jogler M."/>
            <person name="Boedeker C."/>
            <person name="Pinto D."/>
            <person name="Vollmers J."/>
            <person name="Rivas-Marin E."/>
            <person name="Kohn T."/>
            <person name="Peeters S.H."/>
            <person name="Heuer A."/>
            <person name="Rast P."/>
            <person name="Oberbeckmann S."/>
            <person name="Bunk B."/>
            <person name="Jeske O."/>
            <person name="Meyerdierks A."/>
            <person name="Storesund J.E."/>
            <person name="Kallscheuer N."/>
            <person name="Luecker S."/>
            <person name="Lage O.M."/>
            <person name="Pohl T."/>
            <person name="Merkel B.J."/>
            <person name="Hornburger P."/>
            <person name="Mueller R.-W."/>
            <person name="Bruemmer F."/>
            <person name="Labrenz M."/>
            <person name="Spormann A.M."/>
            <person name="Op den Camp H."/>
            <person name="Overmann J."/>
            <person name="Amann R."/>
            <person name="Jetten M.S.M."/>
            <person name="Mascher T."/>
            <person name="Medema M.H."/>
            <person name="Devos D.P."/>
            <person name="Kaster A.-K."/>
            <person name="Ovreas L."/>
            <person name="Rohde M."/>
            <person name="Galperin M.Y."/>
            <person name="Jogler C."/>
        </authorList>
    </citation>
    <scope>NUCLEOTIDE SEQUENCE [LARGE SCALE GENOMIC DNA]</scope>
    <source>
        <strain evidence="4 5">OJF2</strain>
    </source>
</reference>
<proteinExistence type="inferred from homology"/>
<sequence length="142" mass="15409">MKPVKAINHIGIAVKSIDAQRPFYEETLGAVFEGRETVADQKVHVGFFRVGDVRLELLEPSDPSSTIAAFIEKKGEGLHHVAYTVEDIEGRIAELKSGGVRMIDETPRPGAHHTNIAFLHPKSSCGVLTELCEPASGHGEGR</sequence>
<dbReference type="PANTHER" id="PTHR43048">
    <property type="entry name" value="METHYLMALONYL-COA EPIMERASE"/>
    <property type="match status" value="1"/>
</dbReference>
<dbReference type="CDD" id="cd07249">
    <property type="entry name" value="MMCE"/>
    <property type="match status" value="1"/>
</dbReference>
<evidence type="ECO:0000313" key="4">
    <source>
        <dbReference type="EMBL" id="QEH31846.1"/>
    </source>
</evidence>
<evidence type="ECO:0000256" key="2">
    <source>
        <dbReference type="ARBA" id="ARBA00022723"/>
    </source>
</evidence>
<dbReference type="InterPro" id="IPR037523">
    <property type="entry name" value="VOC_core"/>
</dbReference>
<dbReference type="NCBIfam" id="TIGR03081">
    <property type="entry name" value="metmalonyl_epim"/>
    <property type="match status" value="1"/>
</dbReference>
<evidence type="ECO:0000313" key="5">
    <source>
        <dbReference type="Proteomes" id="UP000324233"/>
    </source>
</evidence>
<protein>
    <submittedName>
        <fullName evidence="4">Glyoxalase/Bleomycin resistance protein/Dioxygenase superfamily protein</fullName>
    </submittedName>
</protein>